<dbReference type="PANTHER" id="PTHR15090">
    <property type="entry name" value="SEQUESTOSOME 1-RELATED"/>
    <property type="match status" value="1"/>
</dbReference>
<evidence type="ECO:0000256" key="2">
    <source>
        <dbReference type="ARBA" id="ARBA00022771"/>
    </source>
</evidence>
<dbReference type="GO" id="GO:0044753">
    <property type="term" value="C:amphisome"/>
    <property type="evidence" value="ECO:0007669"/>
    <property type="project" value="TreeGrafter"/>
</dbReference>
<feature type="domain" description="ZZ-type" evidence="4">
    <location>
        <begin position="104"/>
        <end position="147"/>
    </location>
</feature>
<reference evidence="6" key="1">
    <citation type="submission" date="2022-11" db="UniProtKB">
        <authorList>
            <consortium name="WormBaseParasite"/>
        </authorList>
    </citation>
    <scope>IDENTIFICATION</scope>
</reference>
<protein>
    <submittedName>
        <fullName evidence="6">ZZ-type domain-containing protein</fullName>
    </submittedName>
</protein>
<name>A0A914UQF8_9BILA</name>
<keyword evidence="2" id="KW-0863">Zinc-finger</keyword>
<dbReference type="GO" id="GO:0008270">
    <property type="term" value="F:zinc ion binding"/>
    <property type="evidence" value="ECO:0007669"/>
    <property type="project" value="UniProtKB-KW"/>
</dbReference>
<keyword evidence="1" id="KW-0479">Metal-binding</keyword>
<dbReference type="GO" id="GO:0007032">
    <property type="term" value="P:endosome organization"/>
    <property type="evidence" value="ECO:0007669"/>
    <property type="project" value="TreeGrafter"/>
</dbReference>
<dbReference type="GO" id="GO:0070530">
    <property type="term" value="F:K63-linked polyubiquitin modification-dependent protein binding"/>
    <property type="evidence" value="ECO:0007669"/>
    <property type="project" value="TreeGrafter"/>
</dbReference>
<dbReference type="Pfam" id="PF00569">
    <property type="entry name" value="ZZ"/>
    <property type="match status" value="1"/>
</dbReference>
<dbReference type="WBParaSite" id="PSAMB.scaffold1170size35026.g11427.t1">
    <property type="protein sequence ID" value="PSAMB.scaffold1170size35026.g11427.t1"/>
    <property type="gene ID" value="PSAMB.scaffold1170size35026.g11427"/>
</dbReference>
<sequence>MAAHTTESNLTPKIAEAKDIDTTATLKSNKKATAKDGQQGEEKKLPALGLCDECYKKIAHGFAFKCTECKDVTICSSCSEKGEHAKHKIKKLGDKQKENDTNILHPAILCDASFRTVRGIRYKCASCPNYNLCNACKKLGEHDHHEMLSIIKP</sequence>
<dbReference type="SUPFAM" id="SSF57850">
    <property type="entry name" value="RING/U-box"/>
    <property type="match status" value="2"/>
</dbReference>
<evidence type="ECO:0000259" key="4">
    <source>
        <dbReference type="SMART" id="SM00291"/>
    </source>
</evidence>
<evidence type="ECO:0000256" key="1">
    <source>
        <dbReference type="ARBA" id="ARBA00022723"/>
    </source>
</evidence>
<dbReference type="GO" id="GO:0005080">
    <property type="term" value="F:protein kinase C binding"/>
    <property type="evidence" value="ECO:0007669"/>
    <property type="project" value="TreeGrafter"/>
</dbReference>
<evidence type="ECO:0000313" key="5">
    <source>
        <dbReference type="Proteomes" id="UP000887566"/>
    </source>
</evidence>
<dbReference type="GO" id="GO:0035973">
    <property type="term" value="P:aggrephagy"/>
    <property type="evidence" value="ECO:0007669"/>
    <property type="project" value="TreeGrafter"/>
</dbReference>
<dbReference type="SMART" id="SM00291">
    <property type="entry name" value="ZnF_ZZ"/>
    <property type="match status" value="2"/>
</dbReference>
<dbReference type="InterPro" id="IPR052260">
    <property type="entry name" value="Autophagy_Rcpt_SigReg"/>
</dbReference>
<dbReference type="Proteomes" id="UP000887566">
    <property type="component" value="Unplaced"/>
</dbReference>
<keyword evidence="3" id="KW-0862">Zinc</keyword>
<evidence type="ECO:0000256" key="3">
    <source>
        <dbReference type="ARBA" id="ARBA00022833"/>
    </source>
</evidence>
<feature type="domain" description="ZZ-type" evidence="4">
    <location>
        <begin position="51"/>
        <end position="89"/>
    </location>
</feature>
<dbReference type="InterPro" id="IPR000433">
    <property type="entry name" value="Znf_ZZ"/>
</dbReference>
<dbReference type="InterPro" id="IPR043145">
    <property type="entry name" value="Znf_ZZ_sf"/>
</dbReference>
<dbReference type="Gene3D" id="3.30.60.90">
    <property type="match status" value="2"/>
</dbReference>
<accession>A0A914UQF8</accession>
<proteinExistence type="predicted"/>
<evidence type="ECO:0000313" key="6">
    <source>
        <dbReference type="WBParaSite" id="PSAMB.scaffold1170size35026.g11427.t1"/>
    </source>
</evidence>
<dbReference type="PANTHER" id="PTHR15090:SF0">
    <property type="entry name" value="SEQUESTOSOME-1"/>
    <property type="match status" value="1"/>
</dbReference>
<keyword evidence="5" id="KW-1185">Reference proteome</keyword>
<dbReference type="GO" id="GO:0000423">
    <property type="term" value="P:mitophagy"/>
    <property type="evidence" value="ECO:0007669"/>
    <property type="project" value="TreeGrafter"/>
</dbReference>
<dbReference type="GO" id="GO:0016235">
    <property type="term" value="C:aggresome"/>
    <property type="evidence" value="ECO:0007669"/>
    <property type="project" value="TreeGrafter"/>
</dbReference>
<dbReference type="AlphaFoldDB" id="A0A914UQF8"/>
<organism evidence="5 6">
    <name type="scientific">Plectus sambesii</name>
    <dbReference type="NCBI Taxonomy" id="2011161"/>
    <lineage>
        <taxon>Eukaryota</taxon>
        <taxon>Metazoa</taxon>
        <taxon>Ecdysozoa</taxon>
        <taxon>Nematoda</taxon>
        <taxon>Chromadorea</taxon>
        <taxon>Plectida</taxon>
        <taxon>Plectina</taxon>
        <taxon>Plectoidea</taxon>
        <taxon>Plectidae</taxon>
        <taxon>Plectus</taxon>
    </lineage>
</organism>